<proteinExistence type="predicted"/>
<name>A0A0F5FD54_9HYPH</name>
<organism evidence="1 2">
    <name type="scientific">Devosia geojensis</name>
    <dbReference type="NCBI Taxonomy" id="443610"/>
    <lineage>
        <taxon>Bacteria</taxon>
        <taxon>Pseudomonadati</taxon>
        <taxon>Pseudomonadota</taxon>
        <taxon>Alphaproteobacteria</taxon>
        <taxon>Hyphomicrobiales</taxon>
        <taxon>Devosiaceae</taxon>
        <taxon>Devosia</taxon>
    </lineage>
</organism>
<dbReference type="Proteomes" id="UP000033632">
    <property type="component" value="Unassembled WGS sequence"/>
</dbReference>
<dbReference type="SUPFAM" id="SSF47789">
    <property type="entry name" value="C-terminal domain of RNA polymerase alpha subunit"/>
    <property type="match status" value="1"/>
</dbReference>
<dbReference type="AlphaFoldDB" id="A0A0F5FD54"/>
<protein>
    <recommendedName>
        <fullName evidence="3">DNA-binding protein</fullName>
    </recommendedName>
</protein>
<sequence>MTAASDRIADTLKLSRPAHSALAAAGIVTYADLTKWTRRQVADLHGVGPKTFVFLEPAMKARGVGFKA</sequence>
<keyword evidence="2" id="KW-1185">Reference proteome</keyword>
<dbReference type="STRING" id="443610.VE25_20930"/>
<gene>
    <name evidence="1" type="ORF">VE25_20930</name>
</gene>
<evidence type="ECO:0000313" key="2">
    <source>
        <dbReference type="Proteomes" id="UP000033632"/>
    </source>
</evidence>
<accession>A0A0F5FD54</accession>
<dbReference type="PATRIC" id="fig|443610.3.peg.2514"/>
<dbReference type="RefSeq" id="WP_046110623.1">
    <property type="nucleotide sequence ID" value="NZ_JZEX01000199.1"/>
</dbReference>
<evidence type="ECO:0000313" key="1">
    <source>
        <dbReference type="EMBL" id="KKB06776.1"/>
    </source>
</evidence>
<reference evidence="1 2" key="1">
    <citation type="submission" date="2015-03" db="EMBL/GenBank/DDBJ databases">
        <authorList>
            <person name="Hassan Y.I."/>
            <person name="Lepp D."/>
            <person name="Li X.-Z."/>
            <person name="Zhou T."/>
        </authorList>
    </citation>
    <scope>NUCLEOTIDE SEQUENCE [LARGE SCALE GENOMIC DNA]</scope>
    <source>
        <strain evidence="1 2">BD-c194</strain>
    </source>
</reference>
<comment type="caution">
    <text evidence="1">The sequence shown here is derived from an EMBL/GenBank/DDBJ whole genome shotgun (WGS) entry which is preliminary data.</text>
</comment>
<evidence type="ECO:0008006" key="3">
    <source>
        <dbReference type="Google" id="ProtNLM"/>
    </source>
</evidence>
<dbReference type="EMBL" id="JZEX01000199">
    <property type="protein sequence ID" value="KKB06776.1"/>
    <property type="molecule type" value="Genomic_DNA"/>
</dbReference>
<dbReference type="Gene3D" id="1.10.150.20">
    <property type="entry name" value="5' to 3' exonuclease, C-terminal subdomain"/>
    <property type="match status" value="1"/>
</dbReference>